<name>D1BGW6_SANKS</name>
<gene>
    <name evidence="1" type="ordered locus">Sked_17590</name>
</gene>
<sequence>MTTLAYLLADTPRVGPLVTPRSPGCTGAAWASLLRDGYLVEVRDGYALVAGVAESAGLRACTFAQEVTGGLVLARSWAAWVHTGGPPPRGRTCVVYRPGTSRPKARAWLDAVQAPLRPWDVTELGGVALTTPVRTAMDLATWSTEDDARRALLRLAAAGTDLGEAALQLDRTAGWRGSAVARRRIDEARRAAGTQAWTTGSAAFEPVMR</sequence>
<evidence type="ECO:0000313" key="1">
    <source>
        <dbReference type="EMBL" id="ACZ21686.1"/>
    </source>
</evidence>
<dbReference type="HOGENOM" id="CLU_1371751_0_0_11"/>
<dbReference type="OrthoDB" id="3254844at2"/>
<dbReference type="RefSeq" id="WP_012866755.1">
    <property type="nucleotide sequence ID" value="NC_013521.1"/>
</dbReference>
<proteinExistence type="predicted"/>
<evidence type="ECO:0008006" key="3">
    <source>
        <dbReference type="Google" id="ProtNLM"/>
    </source>
</evidence>
<dbReference type="AlphaFoldDB" id="D1BGW6"/>
<protein>
    <recommendedName>
        <fullName evidence="3">AbiEi antitoxin C-terminal domain-containing protein</fullName>
    </recommendedName>
</protein>
<dbReference type="KEGG" id="ske:Sked_17590"/>
<evidence type="ECO:0000313" key="2">
    <source>
        <dbReference type="Proteomes" id="UP000000322"/>
    </source>
</evidence>
<keyword evidence="2" id="KW-1185">Reference proteome</keyword>
<accession>D1BGW6</accession>
<reference evidence="1 2" key="1">
    <citation type="journal article" date="2009" name="Stand. Genomic Sci.">
        <title>Complete genome sequence of Sanguibacter keddieii type strain (ST-74).</title>
        <authorList>
            <person name="Ivanova N."/>
            <person name="Sikorski J."/>
            <person name="Sims D."/>
            <person name="Brettin T."/>
            <person name="Detter J.C."/>
            <person name="Han C."/>
            <person name="Lapidus A."/>
            <person name="Copeland A."/>
            <person name="Glavina Del Rio T."/>
            <person name="Nolan M."/>
            <person name="Chen F."/>
            <person name="Lucas S."/>
            <person name="Tice H."/>
            <person name="Cheng J.F."/>
            <person name="Bruce D."/>
            <person name="Goodwin L."/>
            <person name="Pitluck S."/>
            <person name="Pati A."/>
            <person name="Mavromatis K."/>
            <person name="Chen A."/>
            <person name="Palaniappan K."/>
            <person name="D'haeseleer P."/>
            <person name="Chain P."/>
            <person name="Bristow J."/>
            <person name="Eisen J.A."/>
            <person name="Markowitz V."/>
            <person name="Hugenholtz P."/>
            <person name="Goker M."/>
            <person name="Pukall R."/>
            <person name="Klenk H.P."/>
            <person name="Kyrpides N.C."/>
        </authorList>
    </citation>
    <scope>NUCLEOTIDE SEQUENCE [LARGE SCALE GENOMIC DNA]</scope>
    <source>
        <strain evidence="2">ATCC 51767 / DSM 10542 / NCFB 3025 / ST-74</strain>
    </source>
</reference>
<dbReference type="Proteomes" id="UP000000322">
    <property type="component" value="Chromosome"/>
</dbReference>
<dbReference type="EMBL" id="CP001819">
    <property type="protein sequence ID" value="ACZ21686.1"/>
    <property type="molecule type" value="Genomic_DNA"/>
</dbReference>
<organism evidence="1 2">
    <name type="scientific">Sanguibacter keddieii (strain ATCC 51767 / DSM 10542 / NCFB 3025 / ST-74)</name>
    <dbReference type="NCBI Taxonomy" id="446469"/>
    <lineage>
        <taxon>Bacteria</taxon>
        <taxon>Bacillati</taxon>
        <taxon>Actinomycetota</taxon>
        <taxon>Actinomycetes</taxon>
        <taxon>Micrococcales</taxon>
        <taxon>Sanguibacteraceae</taxon>
        <taxon>Sanguibacter</taxon>
    </lineage>
</organism>